<dbReference type="AlphaFoldDB" id="A0AB33K113"/>
<dbReference type="RefSeq" id="WP_407990209.1">
    <property type="nucleotide sequence ID" value="NZ_AP035881.2"/>
</dbReference>
<evidence type="ECO:0000259" key="2">
    <source>
        <dbReference type="Pfam" id="PF00975"/>
    </source>
</evidence>
<accession>A0AB33K113</accession>
<dbReference type="Gene3D" id="3.40.50.1820">
    <property type="entry name" value="alpha/beta hydrolase"/>
    <property type="match status" value="1"/>
</dbReference>
<proteinExistence type="inferred from homology"/>
<name>A0AB33K113_9ACTN</name>
<dbReference type="SUPFAM" id="SSF53474">
    <property type="entry name" value="alpha/beta-Hydrolases"/>
    <property type="match status" value="1"/>
</dbReference>
<dbReference type="EMBL" id="AP035881">
    <property type="protein sequence ID" value="BFP47930.1"/>
    <property type="molecule type" value="Genomic_DNA"/>
</dbReference>
<dbReference type="InterPro" id="IPR012223">
    <property type="entry name" value="TEII"/>
</dbReference>
<keyword evidence="3" id="KW-0378">Hydrolase</keyword>
<comment type="similarity">
    <text evidence="1">Belongs to the thioesterase family.</text>
</comment>
<feature type="domain" description="Thioesterase" evidence="2">
    <location>
        <begin position="23"/>
        <end position="243"/>
    </location>
</feature>
<dbReference type="Pfam" id="PF00975">
    <property type="entry name" value="Thioesterase"/>
    <property type="match status" value="1"/>
</dbReference>
<dbReference type="PANTHER" id="PTHR11487:SF0">
    <property type="entry name" value="S-ACYL FATTY ACID SYNTHASE THIOESTERASE, MEDIUM CHAIN"/>
    <property type="match status" value="1"/>
</dbReference>
<reference evidence="3" key="1">
    <citation type="submission" date="2024-07" db="EMBL/GenBank/DDBJ databases">
        <title>Complete genome sequences of cellulolytic bacteria, Kitasatospora sp. CMC57 and Streptomyces sp. CMC78, isolated from Japanese agricultural soil.</title>
        <authorList>
            <person name="Hashimoto T."/>
            <person name="Ito M."/>
            <person name="Iwamoto M."/>
            <person name="Fukahori D."/>
            <person name="Shoda T."/>
            <person name="Sakoda M."/>
            <person name="Morohoshi T."/>
            <person name="Mitsuboshi M."/>
            <person name="Nishizawa T."/>
        </authorList>
    </citation>
    <scope>NUCLEOTIDE SEQUENCE</scope>
    <source>
        <strain evidence="3">CMC57</strain>
    </source>
</reference>
<dbReference type="InterPro" id="IPR001031">
    <property type="entry name" value="Thioesterase"/>
</dbReference>
<evidence type="ECO:0000313" key="3">
    <source>
        <dbReference type="EMBL" id="BFP47930.1"/>
    </source>
</evidence>
<protein>
    <submittedName>
        <fullName evidence="3">Alpha/beta fold hydrolase</fullName>
    </submittedName>
</protein>
<gene>
    <name evidence="3" type="ORF">KCMC57_42980</name>
</gene>
<evidence type="ECO:0000256" key="1">
    <source>
        <dbReference type="ARBA" id="ARBA00007169"/>
    </source>
</evidence>
<organism evidence="3">
    <name type="scientific">Kitasatospora sp. CMC57</name>
    <dbReference type="NCBI Taxonomy" id="3231513"/>
    <lineage>
        <taxon>Bacteria</taxon>
        <taxon>Bacillati</taxon>
        <taxon>Actinomycetota</taxon>
        <taxon>Actinomycetes</taxon>
        <taxon>Kitasatosporales</taxon>
        <taxon>Streptomycetaceae</taxon>
        <taxon>Kitasatospora</taxon>
    </lineage>
</organism>
<dbReference type="GO" id="GO:0008610">
    <property type="term" value="P:lipid biosynthetic process"/>
    <property type="evidence" value="ECO:0007669"/>
    <property type="project" value="TreeGrafter"/>
</dbReference>
<dbReference type="InterPro" id="IPR029058">
    <property type="entry name" value="AB_hydrolase_fold"/>
</dbReference>
<sequence length="258" mass="28491">MTTPTALGQWLQPAEIRPDATIRLFLFPHAGSGGTIYRNWHEYLPSDIAHQIVQLPGREKRLGETAFTEIEPLVEAAYEAIADDLDDRPYAFFGHCLGAQLAYRVSLAMARDGQPAPVLIGASGWAPEGFSQVTYEQSLMPEPELVTWMRTLGSFPEEVYGNQDLLSMIVPALRADLAVVSTYVDDGAATNCPIVAYSGKSDPLMDPGAMASWDKRSPEYLGNSEFVGDHFYIDHAEHALAVTSDLVRHLRRVVDARR</sequence>
<dbReference type="GO" id="GO:0016787">
    <property type="term" value="F:hydrolase activity"/>
    <property type="evidence" value="ECO:0007669"/>
    <property type="project" value="UniProtKB-KW"/>
</dbReference>
<dbReference type="PANTHER" id="PTHR11487">
    <property type="entry name" value="THIOESTERASE"/>
    <property type="match status" value="1"/>
</dbReference>